<dbReference type="PANTHER" id="PTHR41930">
    <property type="entry name" value="UPF0200 PROTEIN MJ1399"/>
    <property type="match status" value="1"/>
</dbReference>
<dbReference type="Proteomes" id="UP000195137">
    <property type="component" value="Unassembled WGS sequence"/>
</dbReference>
<reference evidence="1 2" key="1">
    <citation type="submission" date="2016-12" db="EMBL/GenBank/DDBJ databases">
        <title>Discovery of methanogenic haloarchaea.</title>
        <authorList>
            <person name="Sorokin D.Y."/>
            <person name="Makarova K.S."/>
            <person name="Abbas B."/>
            <person name="Ferrer M."/>
            <person name="Golyshin P.N."/>
        </authorList>
    </citation>
    <scope>NUCLEOTIDE SEQUENCE [LARGE SCALE GENOMIC DNA]</scope>
    <source>
        <strain evidence="1">AMET1</strain>
    </source>
</reference>
<dbReference type="OrthoDB" id="85381at2157"/>
<dbReference type="Pfam" id="PF13207">
    <property type="entry name" value="AAA_17"/>
    <property type="match status" value="1"/>
</dbReference>
<organism evidence="1 2">
    <name type="scientific">Methanonatronarchaeum thermophilum</name>
    <dbReference type="NCBI Taxonomy" id="1927129"/>
    <lineage>
        <taxon>Archaea</taxon>
        <taxon>Methanobacteriati</taxon>
        <taxon>Methanobacteriota</taxon>
        <taxon>Methanonatronarchaeia</taxon>
        <taxon>Methanonatronarchaeales</taxon>
        <taxon>Methanonatronarchaeaceae</taxon>
        <taxon>Methanonatronarchaeum</taxon>
    </lineage>
</organism>
<dbReference type="SUPFAM" id="SSF52540">
    <property type="entry name" value="P-loop containing nucleoside triphosphate hydrolases"/>
    <property type="match status" value="1"/>
</dbReference>
<accession>A0A1Y3GDC4</accession>
<proteinExistence type="predicted"/>
<dbReference type="InterPro" id="IPR027417">
    <property type="entry name" value="P-loop_NTPase"/>
</dbReference>
<name>A0A1Y3GDC4_9EURY</name>
<dbReference type="GO" id="GO:0016301">
    <property type="term" value="F:kinase activity"/>
    <property type="evidence" value="ECO:0007669"/>
    <property type="project" value="UniProtKB-KW"/>
</dbReference>
<keyword evidence="1" id="KW-0418">Kinase</keyword>
<evidence type="ECO:0000313" key="2">
    <source>
        <dbReference type="Proteomes" id="UP000195137"/>
    </source>
</evidence>
<protein>
    <submittedName>
        <fullName evidence="1">Dephospho-CoA kinase CoaE</fullName>
    </submittedName>
</protein>
<dbReference type="Gene3D" id="3.40.50.300">
    <property type="entry name" value="P-loop containing nucleotide triphosphate hydrolases"/>
    <property type="match status" value="1"/>
</dbReference>
<dbReference type="AlphaFoldDB" id="A0A1Y3GDC4"/>
<dbReference type="EMBL" id="MRZU01000004">
    <property type="protein sequence ID" value="OUJ18194.1"/>
    <property type="molecule type" value="Genomic_DNA"/>
</dbReference>
<keyword evidence="2" id="KW-1185">Reference proteome</keyword>
<dbReference type="RefSeq" id="WP_086637487.1">
    <property type="nucleotide sequence ID" value="NZ_MRZU01000004.1"/>
</dbReference>
<keyword evidence="1" id="KW-0808">Transferase</keyword>
<dbReference type="PANTHER" id="PTHR41930:SF1">
    <property type="entry name" value="DEPHOSPHO-COA KINASE"/>
    <property type="match status" value="1"/>
</dbReference>
<evidence type="ECO:0000313" key="1">
    <source>
        <dbReference type="EMBL" id="OUJ18194.1"/>
    </source>
</evidence>
<comment type="caution">
    <text evidence="1">The sequence shown here is derived from an EMBL/GenBank/DDBJ whole genome shotgun (WGS) entry which is preliminary data.</text>
</comment>
<gene>
    <name evidence="1" type="ORF">AMET1_1098</name>
</gene>
<sequence>MKVIGFVGRQASGKTTAAKFLKNDEIPVVRMGDTVRNETRERGLEPTIENIGQVANELRQKNGLEAIAELTIPEIKDKKSNLVIIDGIRGKKEVDRFREEFDEKFISIAIKSSQKTRFKRIQERKRSDDAASWSEFIEKEEREDSWGLDEAIETADLKIKNENSLETFQDQLTKLVEGIK</sequence>